<evidence type="ECO:0000313" key="3">
    <source>
        <dbReference type="EMBL" id="BAU85959.1"/>
    </source>
</evidence>
<dbReference type="KEGG" id="slau:SLA_5077"/>
<feature type="compositionally biased region" description="Basic and acidic residues" evidence="1">
    <location>
        <begin position="1"/>
        <end position="13"/>
    </location>
</feature>
<feature type="transmembrane region" description="Helical" evidence="2">
    <location>
        <begin position="72"/>
        <end position="91"/>
    </location>
</feature>
<sequence>MSSADKRSTERGARPANQGSDQGADQGRDQGPRPGRLTAAAAVAGLEALALLAGGLYLLVTTLTGDPGDPTSALMGAVTLIALGLIPFAAARGLLLRRSWSRGPAVITQILALPVAWQLLQADSLMIPAGIVLAVIAVTGLVLLTSPTTTEALGIRRPGQDAS</sequence>
<feature type="transmembrane region" description="Helical" evidence="2">
    <location>
        <begin position="126"/>
        <end position="146"/>
    </location>
</feature>
<organism evidence="3 4">
    <name type="scientific">Streptomyces laurentii</name>
    <dbReference type="NCBI Taxonomy" id="39478"/>
    <lineage>
        <taxon>Bacteria</taxon>
        <taxon>Bacillati</taxon>
        <taxon>Actinomycetota</taxon>
        <taxon>Actinomycetes</taxon>
        <taxon>Kitasatosporales</taxon>
        <taxon>Streptomycetaceae</taxon>
        <taxon>Streptomyces</taxon>
    </lineage>
</organism>
<feature type="region of interest" description="Disordered" evidence="1">
    <location>
        <begin position="1"/>
        <end position="35"/>
    </location>
</feature>
<dbReference type="AlphaFoldDB" id="A0A160P330"/>
<feature type="transmembrane region" description="Helical" evidence="2">
    <location>
        <begin position="103"/>
        <end position="120"/>
    </location>
</feature>
<dbReference type="RefSeq" id="WP_359871751.1">
    <property type="nucleotide sequence ID" value="NZ_JBEYHT010000001.1"/>
</dbReference>
<keyword evidence="2" id="KW-1133">Transmembrane helix</keyword>
<keyword evidence="4" id="KW-1185">Reference proteome</keyword>
<dbReference type="Proteomes" id="UP000217676">
    <property type="component" value="Chromosome"/>
</dbReference>
<evidence type="ECO:0000256" key="1">
    <source>
        <dbReference type="SAM" id="MobiDB-lite"/>
    </source>
</evidence>
<keyword evidence="2" id="KW-0472">Membrane</keyword>
<dbReference type="EMBL" id="AP017424">
    <property type="protein sequence ID" value="BAU85959.1"/>
    <property type="molecule type" value="Genomic_DNA"/>
</dbReference>
<protein>
    <submittedName>
        <fullName evidence="3">Integral membrane protein</fullName>
    </submittedName>
</protein>
<reference evidence="3 4" key="1">
    <citation type="journal article" date="2016" name="Genome Announc.">
        <title>Complete Genome Sequence of Thiostrepton-Producing Streptomyces laurentii ATCC 31255.</title>
        <authorList>
            <person name="Doi K."/>
            <person name="Fujino Y."/>
            <person name="Nagayoshi Y."/>
            <person name="Ohshima T."/>
            <person name="Ogata S."/>
        </authorList>
    </citation>
    <scope>NUCLEOTIDE SEQUENCE [LARGE SCALE GENOMIC DNA]</scope>
    <source>
        <strain evidence="3 4">ATCC 31255</strain>
    </source>
</reference>
<feature type="transmembrane region" description="Helical" evidence="2">
    <location>
        <begin position="37"/>
        <end position="60"/>
    </location>
</feature>
<evidence type="ECO:0000256" key="2">
    <source>
        <dbReference type="SAM" id="Phobius"/>
    </source>
</evidence>
<gene>
    <name evidence="3" type="ORF">SLA_5077</name>
</gene>
<proteinExistence type="predicted"/>
<evidence type="ECO:0000313" key="4">
    <source>
        <dbReference type="Proteomes" id="UP000217676"/>
    </source>
</evidence>
<accession>A0A160P330</accession>
<keyword evidence="2" id="KW-0812">Transmembrane</keyword>
<name>A0A160P330_STRLU</name>